<evidence type="ECO:0000313" key="1">
    <source>
        <dbReference type="EMBL" id="ACT94188.1"/>
    </source>
</evidence>
<dbReference type="Proteomes" id="UP000002011">
    <property type="component" value="Chromosome"/>
</dbReference>
<evidence type="ECO:0008006" key="3">
    <source>
        <dbReference type="Google" id="ProtNLM"/>
    </source>
</evidence>
<accession>C6W5H0</accession>
<reference evidence="1 2" key="1">
    <citation type="journal article" date="2009" name="Stand. Genomic Sci.">
        <title>Complete genome sequence of Dyadobacter fermentans type strain (NS114).</title>
        <authorList>
            <person name="Lang E."/>
            <person name="Lapidus A."/>
            <person name="Chertkov O."/>
            <person name="Brettin T."/>
            <person name="Detter J.C."/>
            <person name="Han C."/>
            <person name="Copeland A."/>
            <person name="Glavina Del Rio T."/>
            <person name="Nolan M."/>
            <person name="Chen F."/>
            <person name="Lucas S."/>
            <person name="Tice H."/>
            <person name="Cheng J.F."/>
            <person name="Land M."/>
            <person name="Hauser L."/>
            <person name="Chang Y.J."/>
            <person name="Jeffries C.D."/>
            <person name="Kopitz M."/>
            <person name="Bruce D."/>
            <person name="Goodwin L."/>
            <person name="Pitluck S."/>
            <person name="Ovchinnikova G."/>
            <person name="Pati A."/>
            <person name="Ivanova N."/>
            <person name="Mavrommatis K."/>
            <person name="Chen A."/>
            <person name="Palaniappan K."/>
            <person name="Chain P."/>
            <person name="Bristow J."/>
            <person name="Eisen J.A."/>
            <person name="Markowitz V."/>
            <person name="Hugenholtz P."/>
            <person name="Goker M."/>
            <person name="Rohde M."/>
            <person name="Kyrpides N.C."/>
            <person name="Klenk H.P."/>
        </authorList>
    </citation>
    <scope>NUCLEOTIDE SEQUENCE [LARGE SCALE GENOMIC DNA]</scope>
    <source>
        <strain evidence="2">ATCC 700827 / DSM 18053 / CIP 107007 / KCTC 52180 / NS114</strain>
    </source>
</reference>
<dbReference type="NCBIfam" id="NF033709">
    <property type="entry name" value="PorV_fam"/>
    <property type="match status" value="1"/>
</dbReference>
<protein>
    <recommendedName>
        <fullName evidence="3">Type IX secretion system protein PorQ</fullName>
    </recommendedName>
</protein>
<dbReference type="OrthoDB" id="9809953at2"/>
<dbReference type="KEGG" id="dfe:Dfer_2973"/>
<keyword evidence="2" id="KW-1185">Reference proteome</keyword>
<gene>
    <name evidence="1" type="ordered locus">Dfer_2973</name>
</gene>
<dbReference type="EMBL" id="CP001619">
    <property type="protein sequence ID" value="ACT94188.1"/>
    <property type="molecule type" value="Genomic_DNA"/>
</dbReference>
<sequence>MFMRLPGCGVLFLIAWLCWPWNASFAQVTGGRSCLDFLQLPAQARSTALGSNHITAQGNDPALFLQNPALLDTAKVNNVSLNLMPYLADTRFVNLGYANRIRKTGGIWAVGLQYLNYGTMQETDDIGNVVGEFRAADYGLSAGYGHTIGAFTLGATAKFVGASIESYQAWGMAFDWGATFRHPREDLTIGFVAKNFGFLRQNYNGATTPVLPLDLRVGVTFKPKYMPIRVSLTAHHLNRFDMVYNDPNLFYTYDINGNRLPKKVGIAEKLGRHLSIGAEFIAHSNFRILLGYDHLKRQELRLNNRGALAGFSFGAWLRIKRFEVGYGRAQYVPGFGSSSISIVMNLKNGFARNKWDEPVKARPVH</sequence>
<dbReference type="STRING" id="471854.Dfer_2973"/>
<name>C6W5H0_DYAFD</name>
<dbReference type="HOGENOM" id="CLU_069104_0_0_10"/>
<dbReference type="NCBIfam" id="NF033711">
    <property type="entry name" value="T9SS_PorQ"/>
    <property type="match status" value="1"/>
</dbReference>
<proteinExistence type="predicted"/>
<organism evidence="1 2">
    <name type="scientific">Dyadobacter fermentans (strain ATCC 700827 / DSM 18053 / CIP 107007 / KCTC 52180 / NS114)</name>
    <dbReference type="NCBI Taxonomy" id="471854"/>
    <lineage>
        <taxon>Bacteria</taxon>
        <taxon>Pseudomonadati</taxon>
        <taxon>Bacteroidota</taxon>
        <taxon>Cytophagia</taxon>
        <taxon>Cytophagales</taxon>
        <taxon>Spirosomataceae</taxon>
        <taxon>Dyadobacter</taxon>
    </lineage>
</organism>
<dbReference type="AlphaFoldDB" id="C6W5H0"/>
<dbReference type="eggNOG" id="COG2067">
    <property type="taxonomic scope" value="Bacteria"/>
</dbReference>
<evidence type="ECO:0000313" key="2">
    <source>
        <dbReference type="Proteomes" id="UP000002011"/>
    </source>
</evidence>